<feature type="region of interest" description="Disordered" evidence="13">
    <location>
        <begin position="150"/>
        <end position="175"/>
    </location>
</feature>
<protein>
    <recommendedName>
        <fullName evidence="10">ATP-dependent RNA helicase ROK1</fullName>
        <ecNumber evidence="1">3.6.4.13</ecNumber>
    </recommendedName>
    <alternativeName>
        <fullName evidence="11">ATP-dependent RNA helicase rok1</fullName>
    </alternativeName>
</protein>
<evidence type="ECO:0000256" key="13">
    <source>
        <dbReference type="SAM" id="MobiDB-lite"/>
    </source>
</evidence>
<dbReference type="InterPro" id="IPR014001">
    <property type="entry name" value="Helicase_ATP-bd"/>
</dbReference>
<dbReference type="RefSeq" id="XP_007782469.1">
    <property type="nucleotide sequence ID" value="XM_007784279.1"/>
</dbReference>
<name>R7YZ32_CONA1</name>
<dbReference type="GeneID" id="19903716"/>
<organism evidence="16 17">
    <name type="scientific">Coniosporium apollinis (strain CBS 100218)</name>
    <name type="common">Rock-inhabiting black yeast</name>
    <dbReference type="NCBI Taxonomy" id="1168221"/>
    <lineage>
        <taxon>Eukaryota</taxon>
        <taxon>Fungi</taxon>
        <taxon>Dikarya</taxon>
        <taxon>Ascomycota</taxon>
        <taxon>Pezizomycotina</taxon>
        <taxon>Dothideomycetes</taxon>
        <taxon>Dothideomycetes incertae sedis</taxon>
        <taxon>Coniosporium</taxon>
    </lineage>
</organism>
<feature type="region of interest" description="Disordered" evidence="13">
    <location>
        <begin position="364"/>
        <end position="389"/>
    </location>
</feature>
<evidence type="ECO:0000256" key="4">
    <source>
        <dbReference type="ARBA" id="ARBA00022806"/>
    </source>
</evidence>
<comment type="function">
    <text evidence="7">ATP-dependent RNA helicase involved in 40S ribosomal subunit biogenesis. Required for the processing and cleavage of 35S pre-rRNA at sites A0, A1, and A2, leading to mature 18S rRNA.</text>
</comment>
<feature type="compositionally biased region" description="Basic and acidic residues" evidence="13">
    <location>
        <begin position="90"/>
        <end position="102"/>
    </location>
</feature>
<accession>R7YZ32</accession>
<evidence type="ECO:0000313" key="17">
    <source>
        <dbReference type="Proteomes" id="UP000016924"/>
    </source>
</evidence>
<dbReference type="CDD" id="cd18787">
    <property type="entry name" value="SF2_C_DEAD"/>
    <property type="match status" value="1"/>
</dbReference>
<evidence type="ECO:0000256" key="8">
    <source>
        <dbReference type="ARBA" id="ARBA00024355"/>
    </source>
</evidence>
<comment type="catalytic activity">
    <reaction evidence="12">
        <text>ATP + H2O = ADP + phosphate + H(+)</text>
        <dbReference type="Rhea" id="RHEA:13065"/>
        <dbReference type="ChEBI" id="CHEBI:15377"/>
        <dbReference type="ChEBI" id="CHEBI:15378"/>
        <dbReference type="ChEBI" id="CHEBI:30616"/>
        <dbReference type="ChEBI" id="CHEBI:43474"/>
        <dbReference type="ChEBI" id="CHEBI:456216"/>
        <dbReference type="EC" id="3.6.4.13"/>
    </reaction>
</comment>
<feature type="compositionally biased region" description="Acidic residues" evidence="13">
    <location>
        <begin position="774"/>
        <end position="784"/>
    </location>
</feature>
<keyword evidence="2" id="KW-0547">Nucleotide-binding</keyword>
<evidence type="ECO:0000256" key="9">
    <source>
        <dbReference type="ARBA" id="ARBA00024367"/>
    </source>
</evidence>
<feature type="compositionally biased region" description="Basic and acidic residues" evidence="13">
    <location>
        <begin position="714"/>
        <end position="730"/>
    </location>
</feature>
<comment type="subunit">
    <text evidence="9">Interacts with the U3 snoRNA and is associated with the 90S and 40S pre-ribosomes.</text>
</comment>
<dbReference type="Proteomes" id="UP000016924">
    <property type="component" value="Unassembled WGS sequence"/>
</dbReference>
<evidence type="ECO:0000256" key="2">
    <source>
        <dbReference type="ARBA" id="ARBA00022741"/>
    </source>
</evidence>
<comment type="similarity">
    <text evidence="8">Belongs to the DEAD box helicase family. DDX52/ROK1 subfamily.</text>
</comment>
<evidence type="ECO:0000259" key="14">
    <source>
        <dbReference type="PROSITE" id="PS51192"/>
    </source>
</evidence>
<evidence type="ECO:0000259" key="15">
    <source>
        <dbReference type="PROSITE" id="PS51194"/>
    </source>
</evidence>
<keyword evidence="3" id="KW-0378">Hydrolase</keyword>
<dbReference type="OrthoDB" id="360161at2759"/>
<dbReference type="GO" id="GO:0005524">
    <property type="term" value="F:ATP binding"/>
    <property type="evidence" value="ECO:0007669"/>
    <property type="project" value="UniProtKB-KW"/>
</dbReference>
<dbReference type="InterPro" id="IPR044764">
    <property type="entry name" value="DDX52/Rok1_DEADc"/>
</dbReference>
<dbReference type="InterPro" id="IPR050079">
    <property type="entry name" value="DEAD_box_RNA_helicase"/>
</dbReference>
<dbReference type="eggNOG" id="KOG0344">
    <property type="taxonomic scope" value="Eukaryota"/>
</dbReference>
<dbReference type="PANTHER" id="PTHR47959:SF15">
    <property type="entry name" value="RNA HELICASE"/>
    <property type="match status" value="1"/>
</dbReference>
<dbReference type="PROSITE" id="PS51194">
    <property type="entry name" value="HELICASE_CTER"/>
    <property type="match status" value="1"/>
</dbReference>
<dbReference type="Pfam" id="PF00270">
    <property type="entry name" value="DEAD"/>
    <property type="match status" value="2"/>
</dbReference>
<feature type="compositionally biased region" description="Basic and acidic residues" evidence="13">
    <location>
        <begin position="738"/>
        <end position="747"/>
    </location>
</feature>
<dbReference type="SUPFAM" id="SSF52540">
    <property type="entry name" value="P-loop containing nucleoside triphosphate hydrolases"/>
    <property type="match status" value="1"/>
</dbReference>
<dbReference type="STRING" id="1168221.R7YZ32"/>
<evidence type="ECO:0000256" key="3">
    <source>
        <dbReference type="ARBA" id="ARBA00022801"/>
    </source>
</evidence>
<gene>
    <name evidence="16" type="ORF">W97_06405</name>
</gene>
<keyword evidence="5" id="KW-0067">ATP-binding</keyword>
<dbReference type="Pfam" id="PF00271">
    <property type="entry name" value="Helicase_C"/>
    <property type="match status" value="1"/>
</dbReference>
<dbReference type="PANTHER" id="PTHR47959">
    <property type="entry name" value="ATP-DEPENDENT RNA HELICASE RHLE-RELATED"/>
    <property type="match status" value="1"/>
</dbReference>
<dbReference type="EMBL" id="JH767585">
    <property type="protein sequence ID" value="EON67152.1"/>
    <property type="molecule type" value="Genomic_DNA"/>
</dbReference>
<feature type="domain" description="Helicase ATP-binding" evidence="14">
    <location>
        <begin position="254"/>
        <end position="482"/>
    </location>
</feature>
<dbReference type="SMART" id="SM00490">
    <property type="entry name" value="HELICc"/>
    <property type="match status" value="1"/>
</dbReference>
<evidence type="ECO:0000256" key="12">
    <source>
        <dbReference type="ARBA" id="ARBA00047984"/>
    </source>
</evidence>
<feature type="compositionally biased region" description="Basic and acidic residues" evidence="13">
    <location>
        <begin position="364"/>
        <end position="373"/>
    </location>
</feature>
<feature type="region of interest" description="Disordered" evidence="13">
    <location>
        <begin position="680"/>
        <end position="784"/>
    </location>
</feature>
<keyword evidence="6" id="KW-0694">RNA-binding</keyword>
<dbReference type="GO" id="GO:0016787">
    <property type="term" value="F:hydrolase activity"/>
    <property type="evidence" value="ECO:0007669"/>
    <property type="project" value="UniProtKB-KW"/>
</dbReference>
<dbReference type="InterPro" id="IPR027417">
    <property type="entry name" value="P-loop_NTPase"/>
</dbReference>
<dbReference type="Gene3D" id="3.40.50.300">
    <property type="entry name" value="P-loop containing nucleotide triphosphate hydrolases"/>
    <property type="match status" value="2"/>
</dbReference>
<feature type="domain" description="Helicase C-terminal" evidence="15">
    <location>
        <begin position="526"/>
        <end position="700"/>
    </location>
</feature>
<dbReference type="GO" id="GO:0003723">
    <property type="term" value="F:RNA binding"/>
    <property type="evidence" value="ECO:0007669"/>
    <property type="project" value="UniProtKB-KW"/>
</dbReference>
<feature type="compositionally biased region" description="Polar residues" evidence="13">
    <location>
        <begin position="25"/>
        <end position="45"/>
    </location>
</feature>
<dbReference type="EC" id="3.6.4.13" evidence="1"/>
<keyword evidence="4" id="KW-0347">Helicase</keyword>
<dbReference type="OMA" id="FRAGEIW"/>
<evidence type="ECO:0000256" key="1">
    <source>
        <dbReference type="ARBA" id="ARBA00012552"/>
    </source>
</evidence>
<evidence type="ECO:0000256" key="11">
    <source>
        <dbReference type="ARBA" id="ARBA00024419"/>
    </source>
</evidence>
<feature type="region of interest" description="Disordered" evidence="13">
    <location>
        <begin position="1"/>
        <end position="67"/>
    </location>
</feature>
<dbReference type="HOGENOM" id="CLU_003041_1_4_1"/>
<dbReference type="InterPro" id="IPR011545">
    <property type="entry name" value="DEAD/DEAH_box_helicase_dom"/>
</dbReference>
<sequence length="784" mass="85520">MDIFKLLSRSTKLSKGSGKGAPQAQLPSGGQNANPQLFGHSTSGDAQAPELQGNGASRKRKRSQDGLVQAVSLPAELDFFGDANRTGHKVYGDKAPREHASEEEMEGGVTDLQPAPRPRKTIVVNGSAPFLSEEECRRILRSHKIKITAFSDPQQQQEEVPAKQNGKKRRKVKEQPIEVAKKRKKAELYPQPLTSFSQLRGKYGISKRLAENIEAQGYTVPTEVQLGSLPLLLEPAQTWAGSRPELRGDFQGDKKLNSHGVDILAIAPTGSGKTIAFLIPVINALLRDRNQEQDINSHGESAGPGAIIIAPTKELASQIVNEGRKLSSKTGIKIALMRKGMDIVPSPGQDATLDVTEELSERQLDEIDDKSDISDAPAGSTRRAGRTRDQGHMVKADVLVSTPLTLLNALKTSDDTPKLLPSVHYLVFDEADVLLDPLFRDQTLSIWQACPHPQLRVSLWSATMGSNVEQLAKSTIEAHRNKHLGPVKGYRQPPLLRLVVGLKDSAVPNISHKLTYAATEQGKLMALRQLLHPTASADSSGPSLRPPFLIFTQTIPRANALYSELLYDIPPEAGGSTRIAVLHADLSDTARDRVMTAFRKGEVWVLITTDLLARGVDFRGINGVVNYDVPNSAAAYVHRVGRTGRAGREGGVAITLYTEEDIPHVRIIAQVIAAAEKLRDKSGESGPSGEGVQQWLLDSLPQPSKRDRQRLKRRGVEVRRASVNGKEARKAKISTKSGFERKEENRRKGATPRSRARQTGGLVDTGPKKRPAVAEDDEFEGFGD</sequence>
<evidence type="ECO:0000313" key="16">
    <source>
        <dbReference type="EMBL" id="EON67152.1"/>
    </source>
</evidence>
<dbReference type="SMART" id="SM00487">
    <property type="entry name" value="DEXDc"/>
    <property type="match status" value="1"/>
</dbReference>
<proteinExistence type="inferred from homology"/>
<dbReference type="InterPro" id="IPR001650">
    <property type="entry name" value="Helicase_C-like"/>
</dbReference>
<keyword evidence="17" id="KW-1185">Reference proteome</keyword>
<evidence type="ECO:0000256" key="5">
    <source>
        <dbReference type="ARBA" id="ARBA00022840"/>
    </source>
</evidence>
<evidence type="ECO:0000256" key="6">
    <source>
        <dbReference type="ARBA" id="ARBA00022884"/>
    </source>
</evidence>
<evidence type="ECO:0000256" key="10">
    <source>
        <dbReference type="ARBA" id="ARBA00024410"/>
    </source>
</evidence>
<dbReference type="CDD" id="cd17957">
    <property type="entry name" value="DEADc_DDX52"/>
    <property type="match status" value="1"/>
</dbReference>
<dbReference type="GO" id="GO:0030490">
    <property type="term" value="P:maturation of SSU-rRNA"/>
    <property type="evidence" value="ECO:0007669"/>
    <property type="project" value="InterPro"/>
</dbReference>
<dbReference type="GO" id="GO:0005829">
    <property type="term" value="C:cytosol"/>
    <property type="evidence" value="ECO:0007669"/>
    <property type="project" value="TreeGrafter"/>
</dbReference>
<feature type="region of interest" description="Disordered" evidence="13">
    <location>
        <begin position="83"/>
        <end position="120"/>
    </location>
</feature>
<dbReference type="PROSITE" id="PS51192">
    <property type="entry name" value="HELICASE_ATP_BIND_1"/>
    <property type="match status" value="1"/>
</dbReference>
<evidence type="ECO:0000256" key="7">
    <source>
        <dbReference type="ARBA" id="ARBA00024310"/>
    </source>
</evidence>
<dbReference type="AlphaFoldDB" id="R7YZ32"/>
<reference evidence="17" key="1">
    <citation type="submission" date="2012-06" db="EMBL/GenBank/DDBJ databases">
        <title>The genome sequence of Coniosporium apollinis CBS 100218.</title>
        <authorList>
            <consortium name="The Broad Institute Genome Sequencing Platform"/>
            <person name="Cuomo C."/>
            <person name="Gorbushina A."/>
            <person name="Noack S."/>
            <person name="Walker B."/>
            <person name="Young S.K."/>
            <person name="Zeng Q."/>
            <person name="Gargeya S."/>
            <person name="Fitzgerald M."/>
            <person name="Haas B."/>
            <person name="Abouelleil A."/>
            <person name="Alvarado L."/>
            <person name="Arachchi H.M."/>
            <person name="Berlin A.M."/>
            <person name="Chapman S.B."/>
            <person name="Goldberg J."/>
            <person name="Griggs A."/>
            <person name="Gujja S."/>
            <person name="Hansen M."/>
            <person name="Howarth C."/>
            <person name="Imamovic A."/>
            <person name="Larimer J."/>
            <person name="McCowan C."/>
            <person name="Montmayeur A."/>
            <person name="Murphy C."/>
            <person name="Neiman D."/>
            <person name="Pearson M."/>
            <person name="Priest M."/>
            <person name="Roberts A."/>
            <person name="Saif S."/>
            <person name="Shea T."/>
            <person name="Sisk P."/>
            <person name="Sykes S."/>
            <person name="Wortman J."/>
            <person name="Nusbaum C."/>
            <person name="Birren B."/>
        </authorList>
    </citation>
    <scope>NUCLEOTIDE SEQUENCE [LARGE SCALE GENOMIC DNA]</scope>
    <source>
        <strain evidence="17">CBS 100218</strain>
    </source>
</reference>
<dbReference type="GO" id="GO:0003724">
    <property type="term" value="F:RNA helicase activity"/>
    <property type="evidence" value="ECO:0007669"/>
    <property type="project" value="UniProtKB-EC"/>
</dbReference>